<dbReference type="SMART" id="SM00849">
    <property type="entry name" value="Lactamase_B"/>
    <property type="match status" value="1"/>
</dbReference>
<dbReference type="InterPro" id="IPR036866">
    <property type="entry name" value="RibonucZ/Hydroxyglut_hydro"/>
</dbReference>
<evidence type="ECO:0000256" key="6">
    <source>
        <dbReference type="ARBA" id="ARBA00012865"/>
    </source>
</evidence>
<dbReference type="RefSeq" id="WP_188313964.1">
    <property type="nucleotide sequence ID" value="NZ_JABTCG010000003.1"/>
</dbReference>
<dbReference type="SUPFAM" id="SSF56281">
    <property type="entry name" value="Metallo-hydrolase/oxidoreductase"/>
    <property type="match status" value="1"/>
</dbReference>
<comment type="caution">
    <text evidence="14">The sequence shown here is derived from an EMBL/GenBank/DDBJ whole genome shotgun (WGS) entry which is preliminary data.</text>
</comment>
<evidence type="ECO:0000256" key="5">
    <source>
        <dbReference type="ARBA" id="ARBA00011245"/>
    </source>
</evidence>
<keyword evidence="7" id="KW-0479">Metal-binding</keyword>
<sequence length="246" mass="27290">MKHLELISICIVLVIHATVKSQSIDTLHYESENLRIERLTESTYVHISYLETDTWGKVPCNGLIVVDNGEAIVIDTPTNDKASDELIDWIENKEGIKVKAVMATHFHEDCLGGLAEFHNASIPSYALDKTIDLAKVKAVTVPQSGFDGYLELMVGDKKVMNEFLGEGHTKDNIISYLPSEKVLFGGCLIKANMAKKGNLNDANEDEWSNSVVRLKDTYRDVKIVVPGHGKVGGIELLDYTIALFKE</sequence>
<evidence type="ECO:0000256" key="8">
    <source>
        <dbReference type="ARBA" id="ARBA00022729"/>
    </source>
</evidence>
<evidence type="ECO:0000256" key="7">
    <source>
        <dbReference type="ARBA" id="ARBA00022723"/>
    </source>
</evidence>
<dbReference type="CDD" id="cd16302">
    <property type="entry name" value="CcrA-like_MBL-B1"/>
    <property type="match status" value="1"/>
</dbReference>
<comment type="similarity">
    <text evidence="4">Belongs to the metallo-beta-lactamase superfamily. Class-B beta-lactamase family.</text>
</comment>
<gene>
    <name evidence="14" type="primary">bla</name>
    <name evidence="14" type="ORF">HPE63_09120</name>
</gene>
<organism evidence="14 15">
    <name type="scientific">Maribacter arenosus</name>
    <dbReference type="NCBI Taxonomy" id="1854708"/>
    <lineage>
        <taxon>Bacteria</taxon>
        <taxon>Pseudomonadati</taxon>
        <taxon>Bacteroidota</taxon>
        <taxon>Flavobacteriia</taxon>
        <taxon>Flavobacteriales</taxon>
        <taxon>Flavobacteriaceae</taxon>
        <taxon>Maribacter</taxon>
    </lineage>
</organism>
<dbReference type="NCBIfam" id="NF033088">
    <property type="entry name" value="bla_subclass_B1"/>
    <property type="match status" value="1"/>
</dbReference>
<protein>
    <recommendedName>
        <fullName evidence="6">beta-lactamase</fullName>
        <ecNumber evidence="6">3.5.2.6</ecNumber>
    </recommendedName>
</protein>
<reference evidence="14 15" key="1">
    <citation type="submission" date="2020-05" db="EMBL/GenBank/DDBJ databases">
        <title>The draft genome sequence of Maribacter arenosus CAU 1321.</title>
        <authorList>
            <person name="Mu L."/>
        </authorList>
    </citation>
    <scope>NUCLEOTIDE SEQUENCE [LARGE SCALE GENOMIC DNA]</scope>
    <source>
        <strain evidence="14 15">CAU 1321</strain>
    </source>
</reference>
<evidence type="ECO:0000313" key="15">
    <source>
        <dbReference type="Proteomes" id="UP000598350"/>
    </source>
</evidence>
<proteinExistence type="inferred from homology"/>
<comment type="subunit">
    <text evidence="5">Monomer.</text>
</comment>
<evidence type="ECO:0000256" key="12">
    <source>
        <dbReference type="ARBA" id="ARBA00023251"/>
    </source>
</evidence>
<evidence type="ECO:0000313" key="14">
    <source>
        <dbReference type="EMBL" id="MBD0850828.1"/>
    </source>
</evidence>
<dbReference type="InterPro" id="IPR050855">
    <property type="entry name" value="NDM-1-like"/>
</dbReference>
<comment type="cofactor">
    <cofactor evidence="2">
        <name>Zn(2+)</name>
        <dbReference type="ChEBI" id="CHEBI:29105"/>
    </cofactor>
</comment>
<evidence type="ECO:0000256" key="11">
    <source>
        <dbReference type="ARBA" id="ARBA00022833"/>
    </source>
</evidence>
<evidence type="ECO:0000256" key="1">
    <source>
        <dbReference type="ARBA" id="ARBA00001526"/>
    </source>
</evidence>
<dbReference type="EC" id="3.5.2.6" evidence="6"/>
<keyword evidence="15" id="KW-1185">Reference proteome</keyword>
<dbReference type="PANTHER" id="PTHR42951:SF4">
    <property type="entry name" value="ACYL-COENZYME A THIOESTERASE MBLAC2"/>
    <property type="match status" value="1"/>
</dbReference>
<dbReference type="PROSITE" id="PS00744">
    <property type="entry name" value="BETA_LACTAMASE_B_2"/>
    <property type="match status" value="1"/>
</dbReference>
<feature type="domain" description="Metallo-beta-lactamase" evidence="13">
    <location>
        <begin position="59"/>
        <end position="228"/>
    </location>
</feature>
<dbReference type="EMBL" id="JABTCG010000003">
    <property type="protein sequence ID" value="MBD0850828.1"/>
    <property type="molecule type" value="Genomic_DNA"/>
</dbReference>
<evidence type="ECO:0000256" key="10">
    <source>
        <dbReference type="ARBA" id="ARBA00022801"/>
    </source>
</evidence>
<evidence type="ECO:0000256" key="3">
    <source>
        <dbReference type="ARBA" id="ARBA00004418"/>
    </source>
</evidence>
<dbReference type="Proteomes" id="UP000598350">
    <property type="component" value="Unassembled WGS sequence"/>
</dbReference>
<evidence type="ECO:0000256" key="4">
    <source>
        <dbReference type="ARBA" id="ARBA00005250"/>
    </source>
</evidence>
<keyword evidence="11" id="KW-0862">Zinc</keyword>
<evidence type="ECO:0000256" key="9">
    <source>
        <dbReference type="ARBA" id="ARBA00022764"/>
    </source>
</evidence>
<keyword evidence="8" id="KW-0732">Signal</keyword>
<dbReference type="InterPro" id="IPR001018">
    <property type="entry name" value="Beta-lactamase_class-B_CS"/>
</dbReference>
<dbReference type="InterPro" id="IPR001279">
    <property type="entry name" value="Metallo-B-lactamas"/>
</dbReference>
<comment type="subcellular location">
    <subcellularLocation>
        <location evidence="3">Periplasm</location>
    </subcellularLocation>
</comment>
<dbReference type="InterPro" id="IPR058199">
    <property type="entry name" value="BlaB//VIM/IMP-1"/>
</dbReference>
<keyword evidence="9" id="KW-0574">Periplasm</keyword>
<dbReference type="Pfam" id="PF00753">
    <property type="entry name" value="Lactamase_B"/>
    <property type="match status" value="1"/>
</dbReference>
<keyword evidence="10" id="KW-0378">Hydrolase</keyword>
<comment type="catalytic activity">
    <reaction evidence="1">
        <text>a beta-lactam + H2O = a substituted beta-amino acid</text>
        <dbReference type="Rhea" id="RHEA:20401"/>
        <dbReference type="ChEBI" id="CHEBI:15377"/>
        <dbReference type="ChEBI" id="CHEBI:35627"/>
        <dbReference type="ChEBI" id="CHEBI:140347"/>
        <dbReference type="EC" id="3.5.2.6"/>
    </reaction>
</comment>
<evidence type="ECO:0000256" key="2">
    <source>
        <dbReference type="ARBA" id="ARBA00001947"/>
    </source>
</evidence>
<evidence type="ECO:0000259" key="13">
    <source>
        <dbReference type="SMART" id="SM00849"/>
    </source>
</evidence>
<accession>A0ABR7VER7</accession>
<dbReference type="Gene3D" id="3.60.15.10">
    <property type="entry name" value="Ribonuclease Z/Hydroxyacylglutathione hydrolase-like"/>
    <property type="match status" value="1"/>
</dbReference>
<name>A0ABR7VER7_9FLAO</name>
<dbReference type="PANTHER" id="PTHR42951">
    <property type="entry name" value="METALLO-BETA-LACTAMASE DOMAIN-CONTAINING"/>
    <property type="match status" value="1"/>
</dbReference>
<keyword evidence="12" id="KW-0046">Antibiotic resistance</keyword>